<reference evidence="20 21" key="1">
    <citation type="submission" date="2018-03" db="EMBL/GenBank/DDBJ databases">
        <title>Genomic Encyclopedia of Archaeal and Bacterial Type Strains, Phase II (KMG-II): from individual species to whole genera.</title>
        <authorList>
            <person name="Goeker M."/>
        </authorList>
    </citation>
    <scope>NUCLEOTIDE SEQUENCE [LARGE SCALE GENOMIC DNA]</scope>
    <source>
        <strain evidence="20 21">DSM 100673</strain>
    </source>
</reference>
<comment type="caution">
    <text evidence="20">The sequence shown here is derived from an EMBL/GenBank/DDBJ whole genome shotgun (WGS) entry which is preliminary data.</text>
</comment>
<feature type="transmembrane region" description="Helical" evidence="19">
    <location>
        <begin position="180"/>
        <end position="205"/>
    </location>
</feature>
<evidence type="ECO:0000256" key="2">
    <source>
        <dbReference type="ARBA" id="ARBA00004651"/>
    </source>
</evidence>
<dbReference type="GO" id="GO:0005886">
    <property type="term" value="C:plasma membrane"/>
    <property type="evidence" value="ECO:0007669"/>
    <property type="project" value="UniProtKB-SubCell"/>
</dbReference>
<keyword evidence="17" id="KW-1208">Phospholipid metabolism</keyword>
<comment type="pathway">
    <text evidence="3 18">Phospholipid metabolism; CDP-diacylglycerol biosynthesis; CDP-diacylglycerol from sn-glycerol 3-phosphate: step 3/3.</text>
</comment>
<dbReference type="PANTHER" id="PTHR46382">
    <property type="entry name" value="PHOSPHATIDATE CYTIDYLYLTRANSFERASE"/>
    <property type="match status" value="1"/>
</dbReference>
<keyword evidence="12 18" id="KW-0548">Nucleotidyltransferase</keyword>
<dbReference type="PROSITE" id="PS01315">
    <property type="entry name" value="CDS"/>
    <property type="match status" value="1"/>
</dbReference>
<keyword evidence="15 19" id="KW-0472">Membrane</keyword>
<evidence type="ECO:0000256" key="7">
    <source>
        <dbReference type="ARBA" id="ARBA00019373"/>
    </source>
</evidence>
<evidence type="ECO:0000256" key="9">
    <source>
        <dbReference type="ARBA" id="ARBA00022516"/>
    </source>
</evidence>
<evidence type="ECO:0000256" key="10">
    <source>
        <dbReference type="ARBA" id="ARBA00022679"/>
    </source>
</evidence>
<dbReference type="RefSeq" id="WP_341477194.1">
    <property type="nucleotide sequence ID" value="NZ_PYGJ01000018.1"/>
</dbReference>
<evidence type="ECO:0000256" key="12">
    <source>
        <dbReference type="ARBA" id="ARBA00022695"/>
    </source>
</evidence>
<feature type="transmembrane region" description="Helical" evidence="19">
    <location>
        <begin position="134"/>
        <end position="159"/>
    </location>
</feature>
<dbReference type="EMBL" id="PYGJ01000018">
    <property type="protein sequence ID" value="PSL17402.1"/>
    <property type="molecule type" value="Genomic_DNA"/>
</dbReference>
<evidence type="ECO:0000256" key="3">
    <source>
        <dbReference type="ARBA" id="ARBA00005119"/>
    </source>
</evidence>
<evidence type="ECO:0000256" key="14">
    <source>
        <dbReference type="ARBA" id="ARBA00023098"/>
    </source>
</evidence>
<dbReference type="UniPathway" id="UPA00557">
    <property type="reaction ID" value="UER00614"/>
</dbReference>
<comment type="pathway">
    <text evidence="4">Lipid metabolism.</text>
</comment>
<evidence type="ECO:0000256" key="15">
    <source>
        <dbReference type="ARBA" id="ARBA00023136"/>
    </source>
</evidence>
<keyword evidence="10 18" id="KW-0808">Transferase</keyword>
<dbReference type="EC" id="2.7.7.41" evidence="6 18"/>
<name>A0A2P8F6S8_9RHOB</name>
<keyword evidence="8" id="KW-1003">Cell membrane</keyword>
<gene>
    <name evidence="20" type="ORF">CLV88_11877</name>
</gene>
<comment type="similarity">
    <text evidence="5 18">Belongs to the CDS family.</text>
</comment>
<keyword evidence="14" id="KW-0443">Lipid metabolism</keyword>
<accession>A0A2P8F6S8</accession>
<organism evidence="20 21">
    <name type="scientific">Shimia abyssi</name>
    <dbReference type="NCBI Taxonomy" id="1662395"/>
    <lineage>
        <taxon>Bacteria</taxon>
        <taxon>Pseudomonadati</taxon>
        <taxon>Pseudomonadota</taxon>
        <taxon>Alphaproteobacteria</taxon>
        <taxon>Rhodobacterales</taxon>
        <taxon>Roseobacteraceae</taxon>
    </lineage>
</organism>
<evidence type="ECO:0000313" key="20">
    <source>
        <dbReference type="EMBL" id="PSL17402.1"/>
    </source>
</evidence>
<dbReference type="PANTHER" id="PTHR46382:SF1">
    <property type="entry name" value="PHOSPHATIDATE CYTIDYLYLTRANSFERASE"/>
    <property type="match status" value="1"/>
</dbReference>
<dbReference type="Proteomes" id="UP000240418">
    <property type="component" value="Unassembled WGS sequence"/>
</dbReference>
<evidence type="ECO:0000256" key="4">
    <source>
        <dbReference type="ARBA" id="ARBA00005189"/>
    </source>
</evidence>
<keyword evidence="16" id="KW-0594">Phospholipid biosynthesis</keyword>
<feature type="transmembrane region" description="Helical" evidence="19">
    <location>
        <begin position="109"/>
        <end position="128"/>
    </location>
</feature>
<evidence type="ECO:0000256" key="1">
    <source>
        <dbReference type="ARBA" id="ARBA00001698"/>
    </source>
</evidence>
<evidence type="ECO:0000256" key="5">
    <source>
        <dbReference type="ARBA" id="ARBA00010185"/>
    </source>
</evidence>
<dbReference type="GO" id="GO:0004605">
    <property type="term" value="F:phosphatidate cytidylyltransferase activity"/>
    <property type="evidence" value="ECO:0007669"/>
    <property type="project" value="UniProtKB-EC"/>
</dbReference>
<keyword evidence="21" id="KW-1185">Reference proteome</keyword>
<dbReference type="InterPro" id="IPR000374">
    <property type="entry name" value="PC_trans"/>
</dbReference>
<keyword evidence="11 18" id="KW-0812">Transmembrane</keyword>
<keyword evidence="13 19" id="KW-1133">Transmembrane helix</keyword>
<dbReference type="AlphaFoldDB" id="A0A2P8F6S8"/>
<evidence type="ECO:0000256" key="11">
    <source>
        <dbReference type="ARBA" id="ARBA00022692"/>
    </source>
</evidence>
<evidence type="ECO:0000256" key="6">
    <source>
        <dbReference type="ARBA" id="ARBA00012487"/>
    </source>
</evidence>
<protein>
    <recommendedName>
        <fullName evidence="7 18">Phosphatidate cytidylyltransferase</fullName>
        <ecNumber evidence="6 18">2.7.7.41</ecNumber>
    </recommendedName>
</protein>
<proteinExistence type="inferred from homology"/>
<evidence type="ECO:0000256" key="13">
    <source>
        <dbReference type="ARBA" id="ARBA00022989"/>
    </source>
</evidence>
<comment type="catalytic activity">
    <reaction evidence="1 18">
        <text>a 1,2-diacyl-sn-glycero-3-phosphate + CTP + H(+) = a CDP-1,2-diacyl-sn-glycerol + diphosphate</text>
        <dbReference type="Rhea" id="RHEA:16229"/>
        <dbReference type="ChEBI" id="CHEBI:15378"/>
        <dbReference type="ChEBI" id="CHEBI:33019"/>
        <dbReference type="ChEBI" id="CHEBI:37563"/>
        <dbReference type="ChEBI" id="CHEBI:58332"/>
        <dbReference type="ChEBI" id="CHEBI:58608"/>
        <dbReference type="EC" id="2.7.7.41"/>
    </reaction>
</comment>
<dbReference type="Pfam" id="PF01148">
    <property type="entry name" value="CTP_transf_1"/>
    <property type="match status" value="1"/>
</dbReference>
<sequence length="261" mass="27275">MSGAEEKTPGKWGDLPARMGSAAVMMVVGAAAIWAGGIWFHELVALICGGMIWEFSRFMAPEKQRFALPMGLLAGCVIAATDVLPGQMIVPALLAVAIVGTSQVKKDRLIYGAYAAGLILASYGLIVVRDVRGAYWIVWLVSVVVATDVAGYFVGRIVGGPKFWPKVSPKKTWSGTAGGWVAAAVVGMIFGGPTLIVLSVLTAFASQMGDAAESALKRRARIKDSSNLIPGHGGLLDRFDAMMGAALFVLLLGSVLGLPAV</sequence>
<evidence type="ECO:0000256" key="17">
    <source>
        <dbReference type="ARBA" id="ARBA00023264"/>
    </source>
</evidence>
<evidence type="ECO:0000313" key="21">
    <source>
        <dbReference type="Proteomes" id="UP000240418"/>
    </source>
</evidence>
<comment type="subcellular location">
    <subcellularLocation>
        <location evidence="2">Cell membrane</location>
        <topology evidence="2">Multi-pass membrane protein</topology>
    </subcellularLocation>
</comment>
<feature type="transmembrane region" description="Helical" evidence="19">
    <location>
        <begin position="72"/>
        <end position="97"/>
    </location>
</feature>
<keyword evidence="9" id="KW-0444">Lipid biosynthesis</keyword>
<feature type="transmembrane region" description="Helical" evidence="19">
    <location>
        <begin position="241"/>
        <end position="260"/>
    </location>
</feature>
<evidence type="ECO:0000256" key="19">
    <source>
        <dbReference type="SAM" id="Phobius"/>
    </source>
</evidence>
<evidence type="ECO:0000256" key="16">
    <source>
        <dbReference type="ARBA" id="ARBA00023209"/>
    </source>
</evidence>
<feature type="transmembrane region" description="Helical" evidence="19">
    <location>
        <begin position="21"/>
        <end position="52"/>
    </location>
</feature>
<evidence type="ECO:0000256" key="18">
    <source>
        <dbReference type="RuleBase" id="RU003938"/>
    </source>
</evidence>
<dbReference type="GO" id="GO:0016024">
    <property type="term" value="P:CDP-diacylglycerol biosynthetic process"/>
    <property type="evidence" value="ECO:0007669"/>
    <property type="project" value="UniProtKB-UniPathway"/>
</dbReference>
<evidence type="ECO:0000256" key="8">
    <source>
        <dbReference type="ARBA" id="ARBA00022475"/>
    </source>
</evidence>